<evidence type="ECO:0000256" key="1">
    <source>
        <dbReference type="SAM" id="Phobius"/>
    </source>
</evidence>
<feature type="transmembrane region" description="Helical" evidence="1">
    <location>
        <begin position="213"/>
        <end position="241"/>
    </location>
</feature>
<keyword evidence="1" id="KW-0472">Membrane</keyword>
<accession>A0A2K9YPI8</accession>
<protein>
    <submittedName>
        <fullName evidence="2">Uncharacterized protein</fullName>
    </submittedName>
</protein>
<keyword evidence="2" id="KW-0496">Mitochondrion</keyword>
<keyword evidence="1" id="KW-1133">Transmembrane helix</keyword>
<proteinExistence type="predicted"/>
<dbReference type="EMBL" id="MG017445">
    <property type="protein sequence ID" value="AUW35309.1"/>
    <property type="molecule type" value="Genomic_DNA"/>
</dbReference>
<feature type="transmembrane region" description="Helical" evidence="1">
    <location>
        <begin position="174"/>
        <end position="193"/>
    </location>
</feature>
<evidence type="ECO:0000313" key="2">
    <source>
        <dbReference type="EMBL" id="AUW35309.1"/>
    </source>
</evidence>
<sequence>MTNNLKIIPNFAQNFYSLEAFKPLGKFLDKNLNELINTGLEIISPLYDLYLNYPTELTSLASFIPAIFIYKSIVNLYSNIAFKHTPTNFSPIDLHPFTQMKSKEVKLFMNLGTPFLLWIVGILYAIKNILFQDKFSLTIDNSIVSENVTSNTNNEDNLNSGFGIIAFLKNKKPFWIKEIIVIGISLYFLNYLYKNLESNENNILSSYFLNYIIYVKIFFIFGLISSLFMILYYICTIYLFIMFSKKK</sequence>
<dbReference type="GeneID" id="35992307"/>
<reference evidence="2" key="1">
    <citation type="journal article" date="2018" name="Appl. Microbiol. Biotechnol.">
        <title>Comparative mitogenomics reveals large-scale gene rearrangements in the mitochondrial genome of two Pleurotus species.</title>
        <authorList>
            <person name="Li Q."/>
            <person name="Chen C."/>
            <person name="Xiong C."/>
            <person name="Jin X."/>
            <person name="Chen Z."/>
            <person name="Huang W."/>
        </authorList>
    </citation>
    <scope>NUCLEOTIDE SEQUENCE</scope>
</reference>
<gene>
    <name evidence="2" type="primary">orf247</name>
</gene>
<organism evidence="2">
    <name type="scientific">Pleurotus platypus</name>
    <dbReference type="NCBI Taxonomy" id="2015914"/>
    <lineage>
        <taxon>Eukaryota</taxon>
        <taxon>Fungi</taxon>
        <taxon>Dikarya</taxon>
        <taxon>Basidiomycota</taxon>
        <taxon>Agaricomycotina</taxon>
        <taxon>Agaricomycetes</taxon>
        <taxon>Agaricomycetidae</taxon>
        <taxon>Agaricales</taxon>
        <taxon>Pleurotineae</taxon>
        <taxon>Pleurotaceae</taxon>
        <taxon>Pleurotus</taxon>
    </lineage>
</organism>
<dbReference type="AlphaFoldDB" id="A0A2K9YPI8"/>
<geneLocation type="mitochondrion" evidence="2"/>
<name>A0A2K9YPI8_9AGAR</name>
<feature type="transmembrane region" description="Helical" evidence="1">
    <location>
        <begin position="107"/>
        <end position="126"/>
    </location>
</feature>
<keyword evidence="1" id="KW-0812">Transmembrane</keyword>
<dbReference type="RefSeq" id="YP_009463066.1">
    <property type="nucleotide sequence ID" value="NC_036999.1"/>
</dbReference>